<dbReference type="Gene3D" id="3.40.720.10">
    <property type="entry name" value="Alkaline Phosphatase, subunit A"/>
    <property type="match status" value="1"/>
</dbReference>
<evidence type="ECO:0000256" key="1">
    <source>
        <dbReference type="ARBA" id="ARBA00008779"/>
    </source>
</evidence>
<evidence type="ECO:0000256" key="4">
    <source>
        <dbReference type="SAM" id="SignalP"/>
    </source>
</evidence>
<feature type="region of interest" description="Disordered" evidence="3">
    <location>
        <begin position="131"/>
        <end position="155"/>
    </location>
</feature>
<reference evidence="6 7" key="1">
    <citation type="submission" date="2019-02" db="EMBL/GenBank/DDBJ databases">
        <title>Deep-cultivation of Planctomycetes and their phenomic and genomic characterization uncovers novel biology.</title>
        <authorList>
            <person name="Wiegand S."/>
            <person name="Jogler M."/>
            <person name="Boedeker C."/>
            <person name="Pinto D."/>
            <person name="Vollmers J."/>
            <person name="Rivas-Marin E."/>
            <person name="Kohn T."/>
            <person name="Peeters S.H."/>
            <person name="Heuer A."/>
            <person name="Rast P."/>
            <person name="Oberbeckmann S."/>
            <person name="Bunk B."/>
            <person name="Jeske O."/>
            <person name="Meyerdierks A."/>
            <person name="Storesund J.E."/>
            <person name="Kallscheuer N."/>
            <person name="Luecker S."/>
            <person name="Lage O.M."/>
            <person name="Pohl T."/>
            <person name="Merkel B.J."/>
            <person name="Hornburger P."/>
            <person name="Mueller R.-W."/>
            <person name="Bruemmer F."/>
            <person name="Labrenz M."/>
            <person name="Spormann A.M."/>
            <person name="Op Den Camp H."/>
            <person name="Overmann J."/>
            <person name="Amann R."/>
            <person name="Jetten M.S.M."/>
            <person name="Mascher T."/>
            <person name="Medema M.H."/>
            <person name="Devos D.P."/>
            <person name="Kaster A.-K."/>
            <person name="Ovreas L."/>
            <person name="Rohde M."/>
            <person name="Galperin M.Y."/>
            <person name="Jogler C."/>
        </authorList>
    </citation>
    <scope>NUCLEOTIDE SEQUENCE [LARGE SCALE GENOMIC DNA]</scope>
    <source>
        <strain evidence="6 7">CA13</strain>
    </source>
</reference>
<dbReference type="GO" id="GO:0004065">
    <property type="term" value="F:arylsulfatase activity"/>
    <property type="evidence" value="ECO:0007669"/>
    <property type="project" value="UniProtKB-EC"/>
</dbReference>
<organism evidence="6 7">
    <name type="scientific">Novipirellula herctigrandis</name>
    <dbReference type="NCBI Taxonomy" id="2527986"/>
    <lineage>
        <taxon>Bacteria</taxon>
        <taxon>Pseudomonadati</taxon>
        <taxon>Planctomycetota</taxon>
        <taxon>Planctomycetia</taxon>
        <taxon>Pirellulales</taxon>
        <taxon>Pirellulaceae</taxon>
        <taxon>Novipirellula</taxon>
    </lineage>
</organism>
<feature type="domain" description="Sulfatase N-terminal" evidence="5">
    <location>
        <begin position="35"/>
        <end position="319"/>
    </location>
</feature>
<evidence type="ECO:0000313" key="7">
    <source>
        <dbReference type="Proteomes" id="UP000315010"/>
    </source>
</evidence>
<keyword evidence="4" id="KW-0732">Signal</keyword>
<feature type="region of interest" description="Disordered" evidence="3">
    <location>
        <begin position="479"/>
        <end position="507"/>
    </location>
</feature>
<evidence type="ECO:0000256" key="3">
    <source>
        <dbReference type="SAM" id="MobiDB-lite"/>
    </source>
</evidence>
<dbReference type="EMBL" id="SJPJ01000001">
    <property type="protein sequence ID" value="TWT84346.1"/>
    <property type="molecule type" value="Genomic_DNA"/>
</dbReference>
<name>A0A5C5ZB28_9BACT</name>
<dbReference type="InterPro" id="IPR000917">
    <property type="entry name" value="Sulfatase_N"/>
</dbReference>
<dbReference type="AlphaFoldDB" id="A0A5C5ZB28"/>
<evidence type="ECO:0000259" key="5">
    <source>
        <dbReference type="Pfam" id="PF00884"/>
    </source>
</evidence>
<dbReference type="InterPro" id="IPR017850">
    <property type="entry name" value="Alkaline_phosphatase_core_sf"/>
</dbReference>
<protein>
    <submittedName>
        <fullName evidence="6">Arylsulfatase</fullName>
        <ecNumber evidence="6">3.1.6.1</ecNumber>
    </submittedName>
</protein>
<keyword evidence="2 6" id="KW-0378">Hydrolase</keyword>
<feature type="chain" id="PRO_5022763933" evidence="4">
    <location>
        <begin position="21"/>
        <end position="507"/>
    </location>
</feature>
<feature type="compositionally biased region" description="Basic and acidic residues" evidence="3">
    <location>
        <begin position="137"/>
        <end position="155"/>
    </location>
</feature>
<dbReference type="RefSeq" id="WP_146402023.1">
    <property type="nucleotide sequence ID" value="NZ_SJPJ01000001.1"/>
</dbReference>
<dbReference type="SUPFAM" id="SSF53649">
    <property type="entry name" value="Alkaline phosphatase-like"/>
    <property type="match status" value="1"/>
</dbReference>
<comment type="caution">
    <text evidence="6">The sequence shown here is derived from an EMBL/GenBank/DDBJ whole genome shotgun (WGS) entry which is preliminary data.</text>
</comment>
<gene>
    <name evidence="6" type="ORF">CA13_58230</name>
</gene>
<sequence precursor="true">MTRPIAIQFRLAIYSMAAIAGAWLGQAHGETTERPNFVFIITDDQSWQHAGCYGDTAVRTPSMDGLAEKGIRFINAYCASPSCSPSRAAILTGQDIFRLEKGGVLTGFIRDKFDVFPLLLENGGYSIGNTGKPYAPRTRDVPDTHEAPLGKRYNDRTASAPKGISRVDYAANFESFLDQTPQEAPFFFWVGISEPHLPHPSGLGTQQGISEHAIAIPDFYPNAADIRSGLSDYLAEIQWADKMIGRIIQTLEDRNLVDNTMIVFTSDNGMPFPRAKATLYDHGVRMPLIVRWDDQIQRGRVVTDPVSLTDWAPTFLELAELDVPAMMTGKSLKNVLLNSESGRVDHEREFVVSAFEKHTLARPHNLGFPRRALHSENWTYIRNYEPNRYPAGHPQTLIPGWGTYGDIDPSVIKTFFMERQEDPKVKLFFELGFGKVPAEELYDKRVDAGMTRNLAAASTHQDVLKDLRGKLNDYLTANGDPRMQGLSPWDNYNLDRPFPTAQPNDEF</sequence>
<dbReference type="InterPro" id="IPR024607">
    <property type="entry name" value="Sulfatase_CS"/>
</dbReference>
<dbReference type="Proteomes" id="UP000315010">
    <property type="component" value="Unassembled WGS sequence"/>
</dbReference>
<accession>A0A5C5ZB28</accession>
<dbReference type="EC" id="3.1.6.1" evidence="6"/>
<dbReference type="OrthoDB" id="9762324at2"/>
<evidence type="ECO:0000313" key="6">
    <source>
        <dbReference type="EMBL" id="TWT84346.1"/>
    </source>
</evidence>
<comment type="similarity">
    <text evidence="1">Belongs to the sulfatase family.</text>
</comment>
<dbReference type="CDD" id="cd16027">
    <property type="entry name" value="SGSH"/>
    <property type="match status" value="1"/>
</dbReference>
<feature type="signal peptide" evidence="4">
    <location>
        <begin position="1"/>
        <end position="20"/>
    </location>
</feature>
<dbReference type="PANTHER" id="PTHR43751:SF1">
    <property type="entry name" value="SULFATASE ATSG-RELATED"/>
    <property type="match status" value="1"/>
</dbReference>
<evidence type="ECO:0000256" key="2">
    <source>
        <dbReference type="ARBA" id="ARBA00022801"/>
    </source>
</evidence>
<proteinExistence type="inferred from homology"/>
<dbReference type="PROSITE" id="PS00523">
    <property type="entry name" value="SULFATASE_1"/>
    <property type="match status" value="1"/>
</dbReference>
<dbReference type="PANTHER" id="PTHR43751">
    <property type="entry name" value="SULFATASE"/>
    <property type="match status" value="1"/>
</dbReference>
<dbReference type="Pfam" id="PF00884">
    <property type="entry name" value="Sulfatase"/>
    <property type="match status" value="1"/>
</dbReference>
<keyword evidence="7" id="KW-1185">Reference proteome</keyword>
<dbReference type="InterPro" id="IPR052701">
    <property type="entry name" value="GAG_Ulvan_Degrading_Sulfatases"/>
</dbReference>